<proteinExistence type="predicted"/>
<reference evidence="1" key="1">
    <citation type="journal article" date="2015" name="Nature">
        <title>Complex archaea that bridge the gap between prokaryotes and eukaryotes.</title>
        <authorList>
            <person name="Spang A."/>
            <person name="Saw J.H."/>
            <person name="Jorgensen S.L."/>
            <person name="Zaremba-Niedzwiedzka K."/>
            <person name="Martijn J."/>
            <person name="Lind A.E."/>
            <person name="van Eijk R."/>
            <person name="Schleper C."/>
            <person name="Guy L."/>
            <person name="Ettema T.J."/>
        </authorList>
    </citation>
    <scope>NUCLEOTIDE SEQUENCE</scope>
</reference>
<evidence type="ECO:0000313" key="1">
    <source>
        <dbReference type="EMBL" id="KKL16108.1"/>
    </source>
</evidence>
<dbReference type="Pfam" id="PF13483">
    <property type="entry name" value="Lactamase_B_3"/>
    <property type="match status" value="1"/>
</dbReference>
<dbReference type="AlphaFoldDB" id="A0A0F9DW94"/>
<feature type="non-terminal residue" evidence="1">
    <location>
        <position position="32"/>
    </location>
</feature>
<dbReference type="Gene3D" id="3.60.15.10">
    <property type="entry name" value="Ribonuclease Z/Hydroxyacylglutathione hydrolase-like"/>
    <property type="match status" value="1"/>
</dbReference>
<gene>
    <name evidence="1" type="ORF">LCGC14_2498910</name>
</gene>
<accession>A0A0F9DW94</accession>
<dbReference type="InterPro" id="IPR036866">
    <property type="entry name" value="RibonucZ/Hydroxyglut_hydro"/>
</dbReference>
<name>A0A0F9DW94_9ZZZZ</name>
<organism evidence="1">
    <name type="scientific">marine sediment metagenome</name>
    <dbReference type="NCBI Taxonomy" id="412755"/>
    <lineage>
        <taxon>unclassified sequences</taxon>
        <taxon>metagenomes</taxon>
        <taxon>ecological metagenomes</taxon>
    </lineage>
</organism>
<protein>
    <recommendedName>
        <fullName evidence="2">Metallo-beta-lactamase domain-containing protein</fullName>
    </recommendedName>
</protein>
<dbReference type="EMBL" id="LAZR01039798">
    <property type="protein sequence ID" value="KKL16108.1"/>
    <property type="molecule type" value="Genomic_DNA"/>
</dbReference>
<dbReference type="SUPFAM" id="SSF56281">
    <property type="entry name" value="Metallo-hydrolase/oxidoreductase"/>
    <property type="match status" value="1"/>
</dbReference>
<comment type="caution">
    <text evidence="1">The sequence shown here is derived from an EMBL/GenBank/DDBJ whole genome shotgun (WGS) entry which is preliminary data.</text>
</comment>
<evidence type="ECO:0008006" key="2">
    <source>
        <dbReference type="Google" id="ProtNLM"/>
    </source>
</evidence>
<sequence>MEITWLGHSCFRIRGRGAAIVTDPCPPSSGYT</sequence>